<organism evidence="8 9">
    <name type="scientific">Galendromus occidentalis</name>
    <name type="common">western predatory mite</name>
    <dbReference type="NCBI Taxonomy" id="34638"/>
    <lineage>
        <taxon>Eukaryota</taxon>
        <taxon>Metazoa</taxon>
        <taxon>Ecdysozoa</taxon>
        <taxon>Arthropoda</taxon>
        <taxon>Chelicerata</taxon>
        <taxon>Arachnida</taxon>
        <taxon>Acari</taxon>
        <taxon>Parasitiformes</taxon>
        <taxon>Mesostigmata</taxon>
        <taxon>Gamasina</taxon>
        <taxon>Phytoseioidea</taxon>
        <taxon>Phytoseiidae</taxon>
        <taxon>Typhlodrominae</taxon>
        <taxon>Galendromus</taxon>
    </lineage>
</organism>
<keyword evidence="5" id="KW-0514">Muscle protein</keyword>
<dbReference type="Pfam" id="PF01216">
    <property type="entry name" value="Calsequestrin"/>
    <property type="match status" value="1"/>
</dbReference>
<feature type="signal peptide" evidence="7">
    <location>
        <begin position="1"/>
        <end position="18"/>
    </location>
</feature>
<feature type="chain" id="PRO_5042523309" description="Calsequestrin" evidence="7">
    <location>
        <begin position="19"/>
        <end position="366"/>
    </location>
</feature>
<comment type="subcellular location">
    <subcellularLocation>
        <location evidence="1">Sarcoplasmic reticulum lumen</location>
    </subcellularLocation>
</comment>
<dbReference type="InterPro" id="IPR036249">
    <property type="entry name" value="Thioredoxin-like_sf"/>
</dbReference>
<dbReference type="RefSeq" id="XP_003740794.1">
    <property type="nucleotide sequence ID" value="XM_003740746.2"/>
</dbReference>
<evidence type="ECO:0000256" key="3">
    <source>
        <dbReference type="ARBA" id="ARBA00022837"/>
    </source>
</evidence>
<name>A0AAJ6VWL2_9ACAR</name>
<dbReference type="Gene3D" id="3.40.30.10">
    <property type="entry name" value="Glutaredoxin"/>
    <property type="match status" value="1"/>
</dbReference>
<keyword evidence="8" id="KW-1185">Reference proteome</keyword>
<dbReference type="GO" id="GO:0005509">
    <property type="term" value="F:calcium ion binding"/>
    <property type="evidence" value="ECO:0007669"/>
    <property type="project" value="InterPro"/>
</dbReference>
<gene>
    <name evidence="9" type="primary">LOC100907306</name>
</gene>
<keyword evidence="7" id="KW-0732">Signal</keyword>
<keyword evidence="4" id="KW-0703">Sarcoplasmic reticulum</keyword>
<comment type="function">
    <text evidence="6">Calsequestrin is a high-capacity, moderate affinity, calcium-binding protein and thus acts as an internal calcium store in muscle.</text>
</comment>
<dbReference type="PANTHER" id="PTHR10033">
    <property type="entry name" value="CALSEQUESTRIN"/>
    <property type="match status" value="1"/>
</dbReference>
<reference evidence="9" key="1">
    <citation type="submission" date="2025-08" db="UniProtKB">
        <authorList>
            <consortium name="RefSeq"/>
        </authorList>
    </citation>
    <scope>IDENTIFICATION</scope>
</reference>
<dbReference type="KEGG" id="goe:100907306"/>
<evidence type="ECO:0000313" key="8">
    <source>
        <dbReference type="Proteomes" id="UP000694867"/>
    </source>
</evidence>
<proteinExistence type="inferred from homology"/>
<dbReference type="GO" id="GO:0033018">
    <property type="term" value="C:sarcoplasmic reticulum lumen"/>
    <property type="evidence" value="ECO:0007669"/>
    <property type="project" value="UniProtKB-SubCell"/>
</dbReference>
<dbReference type="GO" id="GO:0051279">
    <property type="term" value="P:regulation of release of sequestered calcium ion into cytosol"/>
    <property type="evidence" value="ECO:0007669"/>
    <property type="project" value="TreeGrafter"/>
</dbReference>
<dbReference type="GeneID" id="100907306"/>
<dbReference type="PANTHER" id="PTHR10033:SF0">
    <property type="entry name" value="CALSEQUESTRIN"/>
    <property type="match status" value="1"/>
</dbReference>
<comment type="similarity">
    <text evidence="2 6">Belongs to the calsequestrin family.</text>
</comment>
<dbReference type="SUPFAM" id="SSF52833">
    <property type="entry name" value="Thioredoxin-like"/>
    <property type="match status" value="1"/>
</dbReference>
<evidence type="ECO:0000256" key="2">
    <source>
        <dbReference type="ARBA" id="ARBA00010987"/>
    </source>
</evidence>
<evidence type="ECO:0000256" key="1">
    <source>
        <dbReference type="ARBA" id="ARBA00004564"/>
    </source>
</evidence>
<evidence type="ECO:0000256" key="4">
    <source>
        <dbReference type="ARBA" id="ARBA00022951"/>
    </source>
</evidence>
<evidence type="ECO:0000256" key="7">
    <source>
        <dbReference type="SAM" id="SignalP"/>
    </source>
</evidence>
<dbReference type="Proteomes" id="UP000694867">
    <property type="component" value="Unplaced"/>
</dbReference>
<evidence type="ECO:0000256" key="5">
    <source>
        <dbReference type="ARBA" id="ARBA00023179"/>
    </source>
</evidence>
<sequence length="366" mass="40342">MRTICFALLFSLGALTSADVLSFLEPRESEVIAVVETLVNEEELKGKPLAVVFVTNRFTDPHADAVSQLLSGRSQPVSVFIAPEGILKDVKGGTILVYRDGRRTFYHGIRDAATILNFVKLIDQARMVAITNKIDKMAFERTRGTKVVGYFAAGASELTVFEEAAKLFGAKVSFFLVTDAIVAKHLKLNATGQISLVRPFDKTPVQCPQNPATLADIQRLIVLNKETFVKVTPMNARDPSFNKSLSLVLITDSSPLSYHLLKLVSRNHRNGTTKDLQTLWIELTEFPLMDPSISPLQGLSALPGLGFWDPISDSYEWLDLATLNTAPNDQIQEDANLLAIQTFIASRYRPNVPSIDPAPETAKIEL</sequence>
<evidence type="ECO:0000256" key="6">
    <source>
        <dbReference type="RuleBase" id="RU000648"/>
    </source>
</evidence>
<evidence type="ECO:0000313" key="9">
    <source>
        <dbReference type="RefSeq" id="XP_003740794.1"/>
    </source>
</evidence>
<keyword evidence="3 6" id="KW-0106">Calcium</keyword>
<dbReference type="AlphaFoldDB" id="A0AAJ6VWL2"/>
<dbReference type="InterPro" id="IPR001393">
    <property type="entry name" value="Calsequestrin"/>
</dbReference>
<protein>
    <recommendedName>
        <fullName evidence="6">Calsequestrin</fullName>
    </recommendedName>
</protein>
<accession>A0AAJ6VWL2</accession>